<comment type="caution">
    <text evidence="1">The sequence shown here is derived from an EMBL/GenBank/DDBJ whole genome shotgun (WGS) entry which is preliminary data.</text>
</comment>
<dbReference type="Proteomes" id="UP001243375">
    <property type="component" value="Unassembled WGS sequence"/>
</dbReference>
<sequence>MLAFLALATYYTSLLALANPIKRAPAVYNIHPSGVPTLCLGTTQTPANGIGLYNIPCARPAGSDKAYLDFTFEPTVPGAVRVTGTDFCIDAGLGFNEHSNQQNKVQTWTLSAPGVIPPPPPPPPPPAAGKELKWNGQCLGLTIRGASDGTIVNMGGCLASTDNFKGTQLWVVPPKGTDGLIRLSGTNQCLDAGSPPLINGRILKTWTCYPGLKQQTWFHTADDHLAITGDDLYRLGFPFDFPSSLMEEAAIATETRRKADSSGG</sequence>
<dbReference type="EMBL" id="JASBWU010000013">
    <property type="protein sequence ID" value="KAJ9116985.1"/>
    <property type="molecule type" value="Genomic_DNA"/>
</dbReference>
<evidence type="ECO:0000313" key="1">
    <source>
        <dbReference type="EMBL" id="KAJ9116985.1"/>
    </source>
</evidence>
<evidence type="ECO:0000313" key="2">
    <source>
        <dbReference type="Proteomes" id="UP001243375"/>
    </source>
</evidence>
<protein>
    <submittedName>
        <fullName evidence="1">Uncharacterized protein</fullName>
    </submittedName>
</protein>
<name>A0ACC2X0R6_9TREE</name>
<keyword evidence="2" id="KW-1185">Reference proteome</keyword>
<reference evidence="1" key="1">
    <citation type="submission" date="2023-04" db="EMBL/GenBank/DDBJ databases">
        <title>Draft Genome sequencing of Naganishia species isolated from polar environments using Oxford Nanopore Technology.</title>
        <authorList>
            <person name="Leo P."/>
            <person name="Venkateswaran K."/>
        </authorList>
    </citation>
    <scope>NUCLEOTIDE SEQUENCE</scope>
    <source>
        <strain evidence="1">MNA-CCFEE 5425</strain>
    </source>
</reference>
<gene>
    <name evidence="1" type="ORF">QFC22_004643</name>
</gene>
<proteinExistence type="predicted"/>
<accession>A0ACC2X0R6</accession>
<organism evidence="1 2">
    <name type="scientific">Naganishia vaughanmartiniae</name>
    <dbReference type="NCBI Taxonomy" id="1424756"/>
    <lineage>
        <taxon>Eukaryota</taxon>
        <taxon>Fungi</taxon>
        <taxon>Dikarya</taxon>
        <taxon>Basidiomycota</taxon>
        <taxon>Agaricomycotina</taxon>
        <taxon>Tremellomycetes</taxon>
        <taxon>Filobasidiales</taxon>
        <taxon>Filobasidiaceae</taxon>
        <taxon>Naganishia</taxon>
    </lineage>
</organism>